<dbReference type="InterPro" id="IPR036691">
    <property type="entry name" value="Endo/exonu/phosph_ase_sf"/>
</dbReference>
<dbReference type="Gene3D" id="3.60.10.10">
    <property type="entry name" value="Endonuclease/exonuclease/phosphatase"/>
    <property type="match status" value="1"/>
</dbReference>
<sequence length="165" mass="18791">MAVLRISETHWTQAEQERLDTEKILLYSGHEEENDTHTQEVALMLSKKAQNALTGWASHGSRITKTPFKTKEGITMNVIQCYAPTNKSIEDDKDQLYGKLTIQWIARIQLDDLDFTYHLALPCHTHQQVLVKTVSVAAASASVGLKTQGKNQDPEVWRREQHKHT</sequence>
<protein>
    <submittedName>
        <fullName evidence="1">Uncharacterized protein</fullName>
    </submittedName>
</protein>
<evidence type="ECO:0000313" key="2">
    <source>
        <dbReference type="Proteomes" id="UP000269396"/>
    </source>
</evidence>
<gene>
    <name evidence="1" type="ORF">SMTD_LOCUS17740</name>
</gene>
<evidence type="ECO:0000313" key="1">
    <source>
        <dbReference type="EMBL" id="VDP75057.1"/>
    </source>
</evidence>
<dbReference type="EMBL" id="UZAL01039198">
    <property type="protein sequence ID" value="VDP75057.1"/>
    <property type="molecule type" value="Genomic_DNA"/>
</dbReference>
<accession>A0A183PTQ4</accession>
<proteinExistence type="predicted"/>
<dbReference type="AlphaFoldDB" id="A0A183PTQ4"/>
<dbReference type="Proteomes" id="UP000269396">
    <property type="component" value="Unassembled WGS sequence"/>
</dbReference>
<keyword evidence="2" id="KW-1185">Reference proteome</keyword>
<dbReference type="STRING" id="31246.A0A183PTQ4"/>
<reference evidence="1 2" key="1">
    <citation type="submission" date="2018-11" db="EMBL/GenBank/DDBJ databases">
        <authorList>
            <consortium name="Pathogen Informatics"/>
        </authorList>
    </citation>
    <scope>NUCLEOTIDE SEQUENCE [LARGE SCALE GENOMIC DNA]</scope>
    <source>
        <strain>Denwood</strain>
        <strain evidence="2">Zambia</strain>
    </source>
</reference>
<organism evidence="1 2">
    <name type="scientific">Schistosoma mattheei</name>
    <dbReference type="NCBI Taxonomy" id="31246"/>
    <lineage>
        <taxon>Eukaryota</taxon>
        <taxon>Metazoa</taxon>
        <taxon>Spiralia</taxon>
        <taxon>Lophotrochozoa</taxon>
        <taxon>Platyhelminthes</taxon>
        <taxon>Trematoda</taxon>
        <taxon>Digenea</taxon>
        <taxon>Strigeidida</taxon>
        <taxon>Schistosomatoidea</taxon>
        <taxon>Schistosomatidae</taxon>
        <taxon>Schistosoma</taxon>
    </lineage>
</organism>
<name>A0A183PTQ4_9TREM</name>